<dbReference type="Pfam" id="PF09836">
    <property type="entry name" value="DUF2063"/>
    <property type="match status" value="1"/>
</dbReference>
<protein>
    <recommendedName>
        <fullName evidence="1">Putative DNA-binding domain-containing protein</fullName>
    </recommendedName>
</protein>
<evidence type="ECO:0000313" key="3">
    <source>
        <dbReference type="Proteomes" id="UP000620596"/>
    </source>
</evidence>
<keyword evidence="3" id="KW-1185">Reference proteome</keyword>
<comment type="caution">
    <text evidence="2">The sequence shown here is derived from an EMBL/GenBank/DDBJ whole genome shotgun (WGS) entry which is preliminary data.</text>
</comment>
<reference evidence="2" key="1">
    <citation type="journal article" date="2014" name="Int. J. Syst. Evol. Microbiol.">
        <title>Complete genome sequence of Corynebacterium casei LMG S-19264T (=DSM 44701T), isolated from a smear-ripened cheese.</title>
        <authorList>
            <consortium name="US DOE Joint Genome Institute (JGI-PGF)"/>
            <person name="Walter F."/>
            <person name="Albersmeier A."/>
            <person name="Kalinowski J."/>
            <person name="Ruckert C."/>
        </authorList>
    </citation>
    <scope>NUCLEOTIDE SEQUENCE</scope>
    <source>
        <strain evidence="2">CGMCC 1.15322</strain>
    </source>
</reference>
<accession>A0A916S979</accession>
<evidence type="ECO:0000313" key="2">
    <source>
        <dbReference type="EMBL" id="GGA89698.1"/>
    </source>
</evidence>
<dbReference type="Proteomes" id="UP000620596">
    <property type="component" value="Unassembled WGS sequence"/>
</dbReference>
<sequence>MNSTTSLAAAQQALLQALYLPRQSDAMKNIATYVQGIRADDQNHLERGLQTYRSNGHALAQRVLVAAYPVVAELLGAESFDALSRHFWQSHAPARGDLAQWGGEFPAFLVALHDLVSEEPYLPDVARIEWALHASATAADGQADMSSFTLLESHEPSAVTLLLSAGATGLASRFPVVSIVQAHLAGEPTLQEAGERLRGQVQEAALVWRQGLKPSLRHAQPGEVLFIAALQENRSLADSLAAAPALDFNQWLVPAVQTGLLLGASAL</sequence>
<dbReference type="InterPro" id="IPR018640">
    <property type="entry name" value="DUF2063"/>
</dbReference>
<organism evidence="2 3">
    <name type="scientific">Polaromonas eurypsychrophila</name>
    <dbReference type="NCBI Taxonomy" id="1614635"/>
    <lineage>
        <taxon>Bacteria</taxon>
        <taxon>Pseudomonadati</taxon>
        <taxon>Pseudomonadota</taxon>
        <taxon>Betaproteobacteria</taxon>
        <taxon>Burkholderiales</taxon>
        <taxon>Comamonadaceae</taxon>
        <taxon>Polaromonas</taxon>
    </lineage>
</organism>
<dbReference type="AlphaFoldDB" id="A0A916S979"/>
<proteinExistence type="predicted"/>
<dbReference type="RefSeq" id="WP_188706844.1">
    <property type="nucleotide sequence ID" value="NZ_BMIG01000002.1"/>
</dbReference>
<feature type="domain" description="Putative DNA-binding" evidence="1">
    <location>
        <begin position="10"/>
        <end position="109"/>
    </location>
</feature>
<name>A0A916S979_9BURK</name>
<evidence type="ECO:0000259" key="1">
    <source>
        <dbReference type="Pfam" id="PF09836"/>
    </source>
</evidence>
<gene>
    <name evidence="2" type="ORF">GCM10011496_08160</name>
</gene>
<dbReference type="InterPro" id="IPR044922">
    <property type="entry name" value="DUF2063_N_sf"/>
</dbReference>
<reference evidence="2" key="2">
    <citation type="submission" date="2020-09" db="EMBL/GenBank/DDBJ databases">
        <authorList>
            <person name="Sun Q."/>
            <person name="Zhou Y."/>
        </authorList>
    </citation>
    <scope>NUCLEOTIDE SEQUENCE</scope>
    <source>
        <strain evidence="2">CGMCC 1.15322</strain>
    </source>
</reference>
<dbReference type="Gene3D" id="1.10.150.690">
    <property type="entry name" value="DUF2063"/>
    <property type="match status" value="1"/>
</dbReference>
<dbReference type="EMBL" id="BMIG01000002">
    <property type="protein sequence ID" value="GGA89698.1"/>
    <property type="molecule type" value="Genomic_DNA"/>
</dbReference>